<feature type="chain" id="PRO_5020030652" evidence="1">
    <location>
        <begin position="30"/>
        <end position="150"/>
    </location>
</feature>
<dbReference type="AlphaFoldDB" id="A0A4D5RWS4"/>
<evidence type="ECO:0000256" key="1">
    <source>
        <dbReference type="SAM" id="SignalP"/>
    </source>
</evidence>
<feature type="signal peptide" evidence="1">
    <location>
        <begin position="1"/>
        <end position="29"/>
    </location>
</feature>
<sequence>MRRCGPLGSATVGALLGLLQSGCFGASQGSRNDVSHGGSSVVCCLPRVVHRGHCRLPSLCHSVPAVVDGVPGGAPGTAAGLAAVLPAVAVQPLPGGQAGGGALLCQPPGAATGQRLRLLGRCAQPAPGPEHHGARPHALLHRRRVHGRRL</sequence>
<keyword evidence="1" id="KW-0732">Signal</keyword>
<organism evidence="2">
    <name type="scientific">Ixodes scapularis</name>
    <name type="common">Black-legged tick</name>
    <name type="synonym">Deer tick</name>
    <dbReference type="NCBI Taxonomy" id="6945"/>
    <lineage>
        <taxon>Eukaryota</taxon>
        <taxon>Metazoa</taxon>
        <taxon>Ecdysozoa</taxon>
        <taxon>Arthropoda</taxon>
        <taxon>Chelicerata</taxon>
        <taxon>Arachnida</taxon>
        <taxon>Acari</taxon>
        <taxon>Parasitiformes</taxon>
        <taxon>Ixodida</taxon>
        <taxon>Ixodoidea</taxon>
        <taxon>Ixodidae</taxon>
        <taxon>Ixodinae</taxon>
        <taxon>Ixodes</taxon>
    </lineage>
</organism>
<proteinExistence type="predicted"/>
<dbReference type="EMBL" id="GHJT01007799">
    <property type="protein sequence ID" value="MOY41770.1"/>
    <property type="molecule type" value="Transcribed_RNA"/>
</dbReference>
<name>A0A4D5RWS4_IXOSC</name>
<protein>
    <submittedName>
        <fullName evidence="2">Putative secreted protein</fullName>
    </submittedName>
</protein>
<evidence type="ECO:0000313" key="2">
    <source>
        <dbReference type="EMBL" id="MOY41770.1"/>
    </source>
</evidence>
<accession>A0A4D5RWS4</accession>
<reference evidence="2" key="1">
    <citation type="submission" date="2019-04" db="EMBL/GenBank/DDBJ databases">
        <title>An insight into the mialome of Ixodes scapularis.</title>
        <authorList>
            <person name="Ribeiro J.M."/>
            <person name="Mather T.N."/>
            <person name="Karim S."/>
        </authorList>
    </citation>
    <scope>NUCLEOTIDE SEQUENCE</scope>
</reference>